<keyword evidence="2" id="KW-1185">Reference proteome</keyword>
<dbReference type="EMBL" id="JBHTAH010000005">
    <property type="protein sequence ID" value="MFC7069504.1"/>
    <property type="molecule type" value="Genomic_DNA"/>
</dbReference>
<dbReference type="RefSeq" id="WP_284030423.1">
    <property type="nucleotide sequence ID" value="NZ_CP126154.1"/>
</dbReference>
<proteinExistence type="predicted"/>
<protein>
    <recommendedName>
        <fullName evidence="3">DUF2971 domain-containing protein</fullName>
    </recommendedName>
</protein>
<reference evidence="1 2" key="1">
    <citation type="journal article" date="2019" name="Int. J. Syst. Evol. Microbiol.">
        <title>The Global Catalogue of Microorganisms (GCM) 10K type strain sequencing project: providing services to taxonomists for standard genome sequencing and annotation.</title>
        <authorList>
            <consortium name="The Broad Institute Genomics Platform"/>
            <consortium name="The Broad Institute Genome Sequencing Center for Infectious Disease"/>
            <person name="Wu L."/>
            <person name="Ma J."/>
        </authorList>
    </citation>
    <scope>NUCLEOTIDE SEQUENCE [LARGE SCALE GENOMIC DNA]</scope>
    <source>
        <strain evidence="1 2">DT31</strain>
    </source>
</reference>
<name>A0ABD5WFA1_9EURY</name>
<evidence type="ECO:0000313" key="2">
    <source>
        <dbReference type="Proteomes" id="UP001596461"/>
    </source>
</evidence>
<gene>
    <name evidence="1" type="ORF">ACFQL9_07620</name>
</gene>
<evidence type="ECO:0000313" key="1">
    <source>
        <dbReference type="EMBL" id="MFC7069504.1"/>
    </source>
</evidence>
<sequence>MDFTKFVSMLESRSLYFPRADKLEDPFEGSLTAEQVGHRKDSLEGYPNEWIEELLPKFRRICTRHTFLNCWHMNDGESAAMWDLYLKADQGICIESTYESLIESIDDEQDIFVSKIQYIDYESRIPPGWGADGHIGDTITPFTHKRTSYEHEQELRAIIHDLPWHSEEGEREITPDEIRSSDLDESAYEPGRSVNVDLSELIEGIHVSPESDKWIRDLLVDVCEKYEIDPDLVAQSKIGENPSF</sequence>
<comment type="caution">
    <text evidence="1">The sequence shown here is derived from an EMBL/GenBank/DDBJ whole genome shotgun (WGS) entry which is preliminary data.</text>
</comment>
<evidence type="ECO:0008006" key="3">
    <source>
        <dbReference type="Google" id="ProtNLM"/>
    </source>
</evidence>
<dbReference type="Proteomes" id="UP001596461">
    <property type="component" value="Unassembled WGS sequence"/>
</dbReference>
<organism evidence="1 2">
    <name type="scientific">Halobaculum lipolyticum</name>
    <dbReference type="NCBI Taxonomy" id="3032001"/>
    <lineage>
        <taxon>Archaea</taxon>
        <taxon>Methanobacteriati</taxon>
        <taxon>Methanobacteriota</taxon>
        <taxon>Stenosarchaea group</taxon>
        <taxon>Halobacteria</taxon>
        <taxon>Halobacteriales</taxon>
        <taxon>Haloferacaceae</taxon>
        <taxon>Halobaculum</taxon>
    </lineage>
</organism>
<dbReference type="AlphaFoldDB" id="A0ABD5WFA1"/>
<accession>A0ABD5WFA1</accession>
<dbReference type="GeneID" id="81125256"/>